<dbReference type="EMBL" id="ML995812">
    <property type="protein sequence ID" value="KAF2773100.1"/>
    <property type="molecule type" value="Genomic_DNA"/>
</dbReference>
<name>A0A6G1LKG2_9PEZI</name>
<reference evidence="1" key="1">
    <citation type="journal article" date="2020" name="Stud. Mycol.">
        <title>101 Dothideomycetes genomes: a test case for predicting lifestyles and emergence of pathogens.</title>
        <authorList>
            <person name="Haridas S."/>
            <person name="Albert R."/>
            <person name="Binder M."/>
            <person name="Bloem J."/>
            <person name="Labutti K."/>
            <person name="Salamov A."/>
            <person name="Andreopoulos B."/>
            <person name="Baker S."/>
            <person name="Barry K."/>
            <person name="Bills G."/>
            <person name="Bluhm B."/>
            <person name="Cannon C."/>
            <person name="Castanera R."/>
            <person name="Culley D."/>
            <person name="Daum C."/>
            <person name="Ezra D."/>
            <person name="Gonzalez J."/>
            <person name="Henrissat B."/>
            <person name="Kuo A."/>
            <person name="Liang C."/>
            <person name="Lipzen A."/>
            <person name="Lutzoni F."/>
            <person name="Magnuson J."/>
            <person name="Mondo S."/>
            <person name="Nolan M."/>
            <person name="Ohm R."/>
            <person name="Pangilinan J."/>
            <person name="Park H.-J."/>
            <person name="Ramirez L."/>
            <person name="Alfaro M."/>
            <person name="Sun H."/>
            <person name="Tritt A."/>
            <person name="Yoshinaga Y."/>
            <person name="Zwiers L.-H."/>
            <person name="Turgeon B."/>
            <person name="Goodwin S."/>
            <person name="Spatafora J."/>
            <person name="Crous P."/>
            <person name="Grigoriev I."/>
        </authorList>
    </citation>
    <scope>NUCLEOTIDE SEQUENCE</scope>
    <source>
        <strain evidence="1">CBS 116005</strain>
    </source>
</reference>
<proteinExistence type="predicted"/>
<dbReference type="SUPFAM" id="SSF55961">
    <property type="entry name" value="Bet v1-like"/>
    <property type="match status" value="1"/>
</dbReference>
<organism evidence="1 2">
    <name type="scientific">Teratosphaeria nubilosa</name>
    <dbReference type="NCBI Taxonomy" id="161662"/>
    <lineage>
        <taxon>Eukaryota</taxon>
        <taxon>Fungi</taxon>
        <taxon>Dikarya</taxon>
        <taxon>Ascomycota</taxon>
        <taxon>Pezizomycotina</taxon>
        <taxon>Dothideomycetes</taxon>
        <taxon>Dothideomycetidae</taxon>
        <taxon>Mycosphaerellales</taxon>
        <taxon>Teratosphaeriaceae</taxon>
        <taxon>Teratosphaeria</taxon>
    </lineage>
</organism>
<dbReference type="InterPro" id="IPR023393">
    <property type="entry name" value="START-like_dom_sf"/>
</dbReference>
<protein>
    <submittedName>
        <fullName evidence="1">DUF1857-domain-containing protein</fullName>
    </submittedName>
</protein>
<dbReference type="Pfam" id="PF08982">
    <property type="entry name" value="AtaL"/>
    <property type="match status" value="1"/>
</dbReference>
<dbReference type="Proteomes" id="UP000799436">
    <property type="component" value="Unassembled WGS sequence"/>
</dbReference>
<dbReference type="Gene3D" id="3.30.530.20">
    <property type="match status" value="1"/>
</dbReference>
<gene>
    <name evidence="1" type="ORF">EJ03DRAFT_306145</name>
</gene>
<keyword evidence="2" id="KW-1185">Reference proteome</keyword>
<evidence type="ECO:0000313" key="2">
    <source>
        <dbReference type="Proteomes" id="UP000799436"/>
    </source>
</evidence>
<evidence type="ECO:0000313" key="1">
    <source>
        <dbReference type="EMBL" id="KAF2773100.1"/>
    </source>
</evidence>
<dbReference type="AlphaFoldDB" id="A0A6G1LKG2"/>
<dbReference type="OrthoDB" id="2320332at2759"/>
<accession>A0A6G1LKG2</accession>
<dbReference type="InterPro" id="IPR015075">
    <property type="entry name" value="AtaL"/>
</dbReference>
<sequence length="179" mass="20397">MVNVHWAYTEPINPPNASPVLTRDQIWRGLQRKVRRAQDFVPIIKACDVVEEKGNEVTRIAHFEQGGKKREVKEVCKSYYPTMALKTSIAPIPRSVDFHQPNGAVITNTVSDGPGLTENEYHMTYTSEWRDESVAEGSDEHKKFFEDKVQMAKMAVHSSIEALRRMAQVGELDSKNRCH</sequence>